<keyword evidence="1" id="KW-1133">Transmembrane helix</keyword>
<feature type="transmembrane region" description="Helical" evidence="1">
    <location>
        <begin position="105"/>
        <end position="128"/>
    </location>
</feature>
<keyword evidence="1" id="KW-0472">Membrane</keyword>
<keyword evidence="1" id="KW-0812">Transmembrane</keyword>
<gene>
    <name evidence="2" type="ORF">PROFUN_13836</name>
</gene>
<feature type="transmembrane region" description="Helical" evidence="1">
    <location>
        <begin position="57"/>
        <end position="76"/>
    </location>
</feature>
<feature type="transmembrane region" description="Helical" evidence="1">
    <location>
        <begin position="28"/>
        <end position="51"/>
    </location>
</feature>
<keyword evidence="3" id="KW-1185">Reference proteome</keyword>
<accession>A0A2P6N2Z8</accession>
<dbReference type="InParanoid" id="A0A2P6N2Z8"/>
<evidence type="ECO:0000313" key="3">
    <source>
        <dbReference type="Proteomes" id="UP000241769"/>
    </source>
</evidence>
<proteinExistence type="predicted"/>
<evidence type="ECO:0000313" key="2">
    <source>
        <dbReference type="EMBL" id="PRP78302.1"/>
    </source>
</evidence>
<comment type="caution">
    <text evidence="2">The sequence shown here is derived from an EMBL/GenBank/DDBJ whole genome shotgun (WGS) entry which is preliminary data.</text>
</comment>
<name>A0A2P6N2Z8_9EUKA</name>
<organism evidence="2 3">
    <name type="scientific">Planoprotostelium fungivorum</name>
    <dbReference type="NCBI Taxonomy" id="1890364"/>
    <lineage>
        <taxon>Eukaryota</taxon>
        <taxon>Amoebozoa</taxon>
        <taxon>Evosea</taxon>
        <taxon>Variosea</taxon>
        <taxon>Cavosteliida</taxon>
        <taxon>Cavosteliaceae</taxon>
        <taxon>Planoprotostelium</taxon>
    </lineage>
</organism>
<dbReference type="EMBL" id="MDYQ01000231">
    <property type="protein sequence ID" value="PRP78302.1"/>
    <property type="molecule type" value="Genomic_DNA"/>
</dbReference>
<dbReference type="AlphaFoldDB" id="A0A2P6N2Z8"/>
<protein>
    <submittedName>
        <fullName evidence="2">Uncharacterized protein</fullName>
    </submittedName>
</protein>
<reference evidence="2 3" key="1">
    <citation type="journal article" date="2018" name="Genome Biol. Evol.">
        <title>Multiple Roots of Fruiting Body Formation in Amoebozoa.</title>
        <authorList>
            <person name="Hillmann F."/>
            <person name="Forbes G."/>
            <person name="Novohradska S."/>
            <person name="Ferling I."/>
            <person name="Riege K."/>
            <person name="Groth M."/>
            <person name="Westermann M."/>
            <person name="Marz M."/>
            <person name="Spaller T."/>
            <person name="Winckler T."/>
            <person name="Schaap P."/>
            <person name="Glockner G."/>
        </authorList>
    </citation>
    <scope>NUCLEOTIDE SEQUENCE [LARGE SCALE GENOMIC DNA]</scope>
    <source>
        <strain evidence="2 3">Jena</strain>
    </source>
</reference>
<sequence length="182" mass="19839">MRINARIDSAEFSVASNRSSSNMGCCLFYPKVLLGIYILGSLAGVAAMVAFPLKYSYWGTGFAGAIAFIFATWLVFDMIAHHSLSGQKLTAYPGESSLSLHMKAFIALVGVVFSFVAMIFFITIGVLNPHAQDYMTAVQCWMILKWSSSVLCHLYYHHQVKGGAGFVSLPGRISGAEYTAIE</sequence>
<evidence type="ECO:0000256" key="1">
    <source>
        <dbReference type="SAM" id="Phobius"/>
    </source>
</evidence>
<dbReference type="Proteomes" id="UP000241769">
    <property type="component" value="Unassembled WGS sequence"/>
</dbReference>